<dbReference type="GO" id="GO:0003677">
    <property type="term" value="F:DNA binding"/>
    <property type="evidence" value="ECO:0007669"/>
    <property type="project" value="InterPro"/>
</dbReference>
<dbReference type="CDD" id="cd00093">
    <property type="entry name" value="HTH_XRE"/>
    <property type="match status" value="1"/>
</dbReference>
<gene>
    <name evidence="2" type="ORF">HMPREF9013_1324</name>
</gene>
<dbReference type="STRING" id="679192.HMPREF9013_1324"/>
<dbReference type="EMBL" id="ADFR01000009">
    <property type="protein sequence ID" value="EFC05620.1"/>
    <property type="molecule type" value="Genomic_DNA"/>
</dbReference>
<dbReference type="PANTHER" id="PTHR33516:SF2">
    <property type="entry name" value="LEXA REPRESSOR-RELATED"/>
    <property type="match status" value="1"/>
</dbReference>
<dbReference type="SMART" id="SM00530">
    <property type="entry name" value="HTH_XRE"/>
    <property type="match status" value="1"/>
</dbReference>
<sequence>MMSTVGERIRKRRIELKLSPEDLGNKIGKDRATIYRYEKGEIENLPVGIIAPLATALHTTPQYLMGWEEDPNLTERDNDLDNISDFLFENGYRLSCENYDDDYFLIKKDGETVNSFFVGDLLSIYKNAIKNQTLSIDVFLKNSTNNFIHQIPVLGVVPCGEPIEAIEDIIEWVDVVPSQTKDHFGLIAKGNSMSPYILDGDILIVKYTPEVNSGKIAIVKVNGDDATCKRLMINDAGITLIPNNPLYKTKIFTPQEVQDKPVSIVGEVVEIRRRF</sequence>
<dbReference type="OrthoDB" id="9802364at2"/>
<feature type="domain" description="HTH cro/C1-type" evidence="1">
    <location>
        <begin position="9"/>
        <end position="64"/>
    </location>
</feature>
<organism evidence="2 3">
    <name type="scientific">Bulleidia extructa W1219</name>
    <dbReference type="NCBI Taxonomy" id="679192"/>
    <lineage>
        <taxon>Bacteria</taxon>
        <taxon>Bacillati</taxon>
        <taxon>Bacillota</taxon>
        <taxon>Erysipelotrichia</taxon>
        <taxon>Erysipelotrichales</taxon>
        <taxon>Erysipelotrichaceae</taxon>
        <taxon>Bulleidia</taxon>
    </lineage>
</organism>
<dbReference type="eggNOG" id="COG1396">
    <property type="taxonomic scope" value="Bacteria"/>
</dbReference>
<proteinExistence type="predicted"/>
<dbReference type="Pfam" id="PF01381">
    <property type="entry name" value="HTH_3"/>
    <property type="match status" value="1"/>
</dbReference>
<dbReference type="eggNOG" id="COG1974">
    <property type="taxonomic scope" value="Bacteria"/>
</dbReference>
<comment type="caution">
    <text evidence="2">The sequence shown here is derived from an EMBL/GenBank/DDBJ whole genome shotgun (WGS) entry which is preliminary data.</text>
</comment>
<accession>D2MPK8</accession>
<dbReference type="Gene3D" id="2.10.109.10">
    <property type="entry name" value="Umud Fragment, subunit A"/>
    <property type="match status" value="1"/>
</dbReference>
<dbReference type="InterPro" id="IPR010982">
    <property type="entry name" value="Lambda_DNA-bd_dom_sf"/>
</dbReference>
<evidence type="ECO:0000313" key="2">
    <source>
        <dbReference type="EMBL" id="EFC05620.1"/>
    </source>
</evidence>
<dbReference type="InterPro" id="IPR001387">
    <property type="entry name" value="Cro/C1-type_HTH"/>
</dbReference>
<name>D2MPK8_9FIRM</name>
<dbReference type="InterPro" id="IPR050077">
    <property type="entry name" value="LexA_repressor"/>
</dbReference>
<dbReference type="InterPro" id="IPR036286">
    <property type="entry name" value="LexA/Signal_pep-like_sf"/>
</dbReference>
<reference evidence="3" key="1">
    <citation type="submission" date="2009-12" db="EMBL/GenBank/DDBJ databases">
        <title>Sequence of Clostridiales genomosp. BVAB3 str. UPII9-5.</title>
        <authorList>
            <person name="Madupu R."/>
            <person name="Durkin A.S."/>
            <person name="Torralba M."/>
            <person name="Methe B."/>
            <person name="Sutton G.G."/>
            <person name="Strausberg R.L."/>
            <person name="Nelson K.E."/>
        </authorList>
    </citation>
    <scope>NUCLEOTIDE SEQUENCE [LARGE SCALE GENOMIC DNA]</scope>
    <source>
        <strain evidence="3">W1219</strain>
    </source>
</reference>
<dbReference type="InterPro" id="IPR039418">
    <property type="entry name" value="LexA-like"/>
</dbReference>
<dbReference type="SUPFAM" id="SSF51306">
    <property type="entry name" value="LexA/Signal peptidase"/>
    <property type="match status" value="1"/>
</dbReference>
<evidence type="ECO:0000259" key="1">
    <source>
        <dbReference type="PROSITE" id="PS50943"/>
    </source>
</evidence>
<dbReference type="Proteomes" id="UP000005017">
    <property type="component" value="Unassembled WGS sequence"/>
</dbReference>
<dbReference type="CDD" id="cd06529">
    <property type="entry name" value="S24_LexA-like"/>
    <property type="match status" value="1"/>
</dbReference>
<dbReference type="Gene3D" id="1.10.260.40">
    <property type="entry name" value="lambda repressor-like DNA-binding domains"/>
    <property type="match status" value="1"/>
</dbReference>
<keyword evidence="3" id="KW-1185">Reference proteome</keyword>
<dbReference type="Pfam" id="PF00717">
    <property type="entry name" value="Peptidase_S24"/>
    <property type="match status" value="1"/>
</dbReference>
<evidence type="ECO:0000313" key="3">
    <source>
        <dbReference type="Proteomes" id="UP000005017"/>
    </source>
</evidence>
<protein>
    <submittedName>
        <fullName evidence="2">Peptidase S24-like protein</fullName>
    </submittedName>
</protein>
<dbReference type="AlphaFoldDB" id="D2MPK8"/>
<dbReference type="PANTHER" id="PTHR33516">
    <property type="entry name" value="LEXA REPRESSOR"/>
    <property type="match status" value="1"/>
</dbReference>
<dbReference type="PROSITE" id="PS50943">
    <property type="entry name" value="HTH_CROC1"/>
    <property type="match status" value="1"/>
</dbReference>
<dbReference type="InterPro" id="IPR015927">
    <property type="entry name" value="Peptidase_S24_S26A/B/C"/>
</dbReference>
<dbReference type="SUPFAM" id="SSF47413">
    <property type="entry name" value="lambda repressor-like DNA-binding domains"/>
    <property type="match status" value="1"/>
</dbReference>